<accession>A0A6J5NK39</accession>
<evidence type="ECO:0000313" key="2">
    <source>
        <dbReference type="EMBL" id="CAB4157228.1"/>
    </source>
</evidence>
<dbReference type="InterPro" id="IPR003615">
    <property type="entry name" value="HNH_nuc"/>
</dbReference>
<dbReference type="GO" id="GO:0008270">
    <property type="term" value="F:zinc ion binding"/>
    <property type="evidence" value="ECO:0007669"/>
    <property type="project" value="InterPro"/>
</dbReference>
<evidence type="ECO:0000259" key="1">
    <source>
        <dbReference type="Pfam" id="PF01844"/>
    </source>
</evidence>
<dbReference type="Pfam" id="PF01844">
    <property type="entry name" value="HNH"/>
    <property type="match status" value="1"/>
</dbReference>
<name>A0A6J5NK39_9CAUD</name>
<gene>
    <name evidence="2" type="ORF">UFOVP679_9</name>
</gene>
<dbReference type="Gene3D" id="1.10.30.50">
    <property type="match status" value="1"/>
</dbReference>
<dbReference type="GO" id="GO:0004519">
    <property type="term" value="F:endonuclease activity"/>
    <property type="evidence" value="ECO:0007669"/>
    <property type="project" value="InterPro"/>
</dbReference>
<dbReference type="EMBL" id="LR796660">
    <property type="protein sequence ID" value="CAB4157228.1"/>
    <property type="molecule type" value="Genomic_DNA"/>
</dbReference>
<dbReference type="GO" id="GO:0003676">
    <property type="term" value="F:nucleic acid binding"/>
    <property type="evidence" value="ECO:0007669"/>
    <property type="project" value="InterPro"/>
</dbReference>
<proteinExistence type="predicted"/>
<protein>
    <submittedName>
        <fullName evidence="2">HNHc domain containing protein</fullName>
    </submittedName>
</protein>
<organism evidence="2">
    <name type="scientific">uncultured Caudovirales phage</name>
    <dbReference type="NCBI Taxonomy" id="2100421"/>
    <lineage>
        <taxon>Viruses</taxon>
        <taxon>Duplodnaviria</taxon>
        <taxon>Heunggongvirae</taxon>
        <taxon>Uroviricota</taxon>
        <taxon>Caudoviricetes</taxon>
        <taxon>Peduoviridae</taxon>
        <taxon>Maltschvirus</taxon>
        <taxon>Maltschvirus maltsch</taxon>
    </lineage>
</organism>
<reference evidence="2" key="1">
    <citation type="submission" date="2020-04" db="EMBL/GenBank/DDBJ databases">
        <authorList>
            <person name="Chiriac C."/>
            <person name="Salcher M."/>
            <person name="Ghai R."/>
            <person name="Kavagutti S V."/>
        </authorList>
    </citation>
    <scope>NUCLEOTIDE SEQUENCE</scope>
</reference>
<dbReference type="InterPro" id="IPR002711">
    <property type="entry name" value="HNH"/>
</dbReference>
<dbReference type="CDD" id="cd00085">
    <property type="entry name" value="HNHc"/>
    <property type="match status" value="1"/>
</dbReference>
<feature type="domain" description="HNH" evidence="1">
    <location>
        <begin position="41"/>
        <end position="80"/>
    </location>
</feature>
<sequence>MNQRRKMPSRGAIRSYWVERLCRGRRPVADSPDEIQNVWFCFACGQRGSKEGLERCHIRARVSGGEDTVQNLHLLCRYCHFASELFDGSDYWRWFARWGFVEKCSMVRVVYGKDLMRYVGETWAESKKGPAR</sequence>